<protein>
    <submittedName>
        <fullName evidence="2">Uncharacterized protein</fullName>
    </submittedName>
</protein>
<accession>A9HAD8</accession>
<dbReference type="Proteomes" id="UP000001176">
    <property type="component" value="Chromosome"/>
</dbReference>
<evidence type="ECO:0000256" key="1">
    <source>
        <dbReference type="SAM" id="MobiDB-lite"/>
    </source>
</evidence>
<organism evidence="2 3">
    <name type="scientific">Gluconacetobacter diazotrophicus (strain ATCC 49037 / DSM 5601 / CCUG 37298 / CIP 103539 / LMG 7603 / PAl5)</name>
    <dbReference type="NCBI Taxonomy" id="272568"/>
    <lineage>
        <taxon>Bacteria</taxon>
        <taxon>Pseudomonadati</taxon>
        <taxon>Pseudomonadota</taxon>
        <taxon>Alphaproteobacteria</taxon>
        <taxon>Acetobacterales</taxon>
        <taxon>Acetobacteraceae</taxon>
        <taxon>Gluconacetobacter</taxon>
    </lineage>
</organism>
<dbReference type="EMBL" id="AM889285">
    <property type="protein sequence ID" value="CAP54677.1"/>
    <property type="molecule type" value="Genomic_DNA"/>
</dbReference>
<feature type="region of interest" description="Disordered" evidence="1">
    <location>
        <begin position="1"/>
        <end position="42"/>
    </location>
</feature>
<evidence type="ECO:0000313" key="3">
    <source>
        <dbReference type="Proteomes" id="UP000001176"/>
    </source>
</evidence>
<gene>
    <name evidence="2" type="ordered locus">GDI0734</name>
</gene>
<sequence length="42" mass="4734">MARTAPSCHRLRRPDGCFFTRPGRPGGLQPNETPDAGRLVWR</sequence>
<evidence type="ECO:0000313" key="2">
    <source>
        <dbReference type="EMBL" id="CAP54677.1"/>
    </source>
</evidence>
<dbReference type="AlphaFoldDB" id="A9HAD8"/>
<reference evidence="2 3" key="1">
    <citation type="journal article" date="2009" name="BMC Genomics">
        <title>Complete genome sequence of the sugarcane nitrogen-fixing endophyte Gluconacetobacter diazotrophicus Pal5.</title>
        <authorList>
            <person name="Bertalan M."/>
            <person name="Albano R."/>
            <person name="Padua V."/>
            <person name="Rouws L."/>
            <person name="Rojas C."/>
            <person name="Hemerly A."/>
            <person name="Teixeira K."/>
            <person name="Schwab S."/>
            <person name="Araujo J."/>
            <person name="Oliveira A."/>
            <person name="Franca L."/>
            <person name="Magalhaes V."/>
            <person name="Alqueres S."/>
            <person name="Cardoso A."/>
            <person name="Almeida W."/>
            <person name="Loureiro M.M."/>
            <person name="Nogueira E."/>
            <person name="Cidade D."/>
            <person name="Oliveira D."/>
            <person name="Simao T."/>
            <person name="Macedo J."/>
            <person name="Valadao A."/>
            <person name="Dreschsel M."/>
            <person name="Freitas F."/>
            <person name="Vidal M."/>
            <person name="Guedes H."/>
            <person name="Rodrigues E."/>
            <person name="Meneses C."/>
            <person name="Brioso P."/>
            <person name="Pozzer L."/>
            <person name="Figueiredo D."/>
            <person name="Montano H."/>
            <person name="Junior J."/>
            <person name="Filho G."/>
            <person name="Flores V."/>
            <person name="Ferreira B."/>
            <person name="Branco A."/>
            <person name="Gonzalez P."/>
            <person name="Guillobel H."/>
            <person name="Lemos M."/>
            <person name="Seibel L."/>
            <person name="Macedo J."/>
            <person name="Alves-Ferreira M."/>
            <person name="Sachetto-Martins G."/>
            <person name="Coelho A."/>
            <person name="Santos E."/>
            <person name="Amaral G."/>
            <person name="Neves A."/>
            <person name="Pacheco A.B."/>
            <person name="Carvalho D."/>
            <person name="Lery L."/>
            <person name="Bisch P."/>
            <person name="Rossle S.C."/>
            <person name="Urmenyi T."/>
            <person name="Kruger W.V."/>
            <person name="Martins O."/>
            <person name="Baldani J.I."/>
            <person name="Ferreira P.C."/>
        </authorList>
    </citation>
    <scope>NUCLEOTIDE SEQUENCE [LARGE SCALE GENOMIC DNA]</scope>
    <source>
        <strain evidence="3">ATCC 49037 / DSM 5601 / CCUG 37298 / CIP 103539 / LMG 7603 / PAl5</strain>
    </source>
</reference>
<proteinExistence type="predicted"/>
<dbReference type="KEGG" id="gdi:GDI0734"/>
<name>A9HAD8_GLUDA</name>
<keyword evidence="3" id="KW-1185">Reference proteome</keyword>